<accession>A0A7W7W9X0</accession>
<dbReference type="EMBL" id="JACHJU010000001">
    <property type="protein sequence ID" value="MBB4939837.1"/>
    <property type="molecule type" value="Genomic_DNA"/>
</dbReference>
<reference evidence="2 3" key="1">
    <citation type="submission" date="2020-08" db="EMBL/GenBank/DDBJ databases">
        <title>Sequencing the genomes of 1000 actinobacteria strains.</title>
        <authorList>
            <person name="Klenk H.-P."/>
        </authorList>
    </citation>
    <scope>NUCLEOTIDE SEQUENCE [LARGE SCALE GENOMIC DNA]</scope>
    <source>
        <strain evidence="2 3">DSM 43023</strain>
    </source>
</reference>
<name>A0A7W7W9X0_9ACTN</name>
<feature type="domain" description="Lantibiotic dehydratase N-terminal" evidence="1">
    <location>
        <begin position="631"/>
        <end position="708"/>
    </location>
</feature>
<evidence type="ECO:0000313" key="3">
    <source>
        <dbReference type="Proteomes" id="UP000534286"/>
    </source>
</evidence>
<dbReference type="AlphaFoldDB" id="A0A7W7W9X0"/>
<protein>
    <recommendedName>
        <fullName evidence="1">Lantibiotic dehydratase N-terminal domain-containing protein</fullName>
    </recommendedName>
</protein>
<dbReference type="Proteomes" id="UP000534286">
    <property type="component" value="Unassembled WGS sequence"/>
</dbReference>
<dbReference type="InterPro" id="IPR006827">
    <property type="entry name" value="Lant_deHydtase_N"/>
</dbReference>
<dbReference type="RefSeq" id="WP_184755750.1">
    <property type="nucleotide sequence ID" value="NZ_JACHJU010000001.1"/>
</dbReference>
<comment type="caution">
    <text evidence="2">The sequence shown here is derived from an EMBL/GenBank/DDBJ whole genome shotgun (WGS) entry which is preliminary data.</text>
</comment>
<proteinExistence type="predicted"/>
<gene>
    <name evidence="2" type="ORF">FHR32_004142</name>
</gene>
<dbReference type="Pfam" id="PF04738">
    <property type="entry name" value="Lant_dehydr_N"/>
    <property type="match status" value="2"/>
</dbReference>
<keyword evidence="3" id="KW-1185">Reference proteome</keyword>
<evidence type="ECO:0000313" key="2">
    <source>
        <dbReference type="EMBL" id="MBB4939837.1"/>
    </source>
</evidence>
<sequence>MTKVNLGNTGWSVWPDALLRTTGFPADGLDAFTAPATAAAADDLLTGHGNADAFDKALADAITTGARKICQIAADPLFREAVTWQNPGVLIALDGLLAGGPDAPRNVRRRDRERAVVRYWQRYCAKNETIGFFGPICWIDIRSGTERALDVHTGPGLLRERRVFFEGWAMSAYADHLAEDPQIRRWWPPALLPHLTLDDRQILRPMQPPLPLSPPEAALLAHCDGRTPAIQAVAHLPRPEDGYLLLERLVERDLITWDAALPIGRDAEQALRARIETIGETDLQQHALTGLNRLCTARDTITATAGDPTALKDALAALDAEFTAITGAPPRRRDGQMYAGRTLCYEDTTRDLDVTVGATLLDDLAPPLAIILTTARWLTHAISSACRDVLRDLYTELREDAGTPVRLADLWYLAQGLLFTGSDNPFRTVADDFARRWAELTDVPSGSESGTRVQLSAADLAESVARLFPAEKPGWSSARIHSPDLQICAPDIDAVNRGDYQAVLGELHPAWPSFDSALFSPFHPDPDRLRADLDLDLGPSRLRILYPEDYPRTTTRTGHGLVRPRDRQLGIDRARGADPDRLLPATAVTVSDENGTLTATAPDGHRWPLIEMFAEMLSTQLLDAFKLTMPAPHIPRVTIDRLIITRETWRTTVAETGLADITNERERYLATRAWRHRLNLPDQIFVKIGTEVKPCYSDLTSPHHVGVLCTMLRTAGPDASVTISEALPTPDQAWVPDQHGNRYFSELRLQITDPTPAGGER</sequence>
<feature type="domain" description="Lantibiotic dehydratase N-terminal" evidence="1">
    <location>
        <begin position="74"/>
        <end position="506"/>
    </location>
</feature>
<evidence type="ECO:0000259" key="1">
    <source>
        <dbReference type="Pfam" id="PF04738"/>
    </source>
</evidence>
<organism evidence="2 3">
    <name type="scientific">Streptosporangium album</name>
    <dbReference type="NCBI Taxonomy" id="47479"/>
    <lineage>
        <taxon>Bacteria</taxon>
        <taxon>Bacillati</taxon>
        <taxon>Actinomycetota</taxon>
        <taxon>Actinomycetes</taxon>
        <taxon>Streptosporangiales</taxon>
        <taxon>Streptosporangiaceae</taxon>
        <taxon>Streptosporangium</taxon>
    </lineage>
</organism>